<reference evidence="1" key="1">
    <citation type="submission" date="2020-10" db="EMBL/GenBank/DDBJ databases">
        <title>Taxonomic study of unclassified bacteria belonging to the class Ktedonobacteria.</title>
        <authorList>
            <person name="Yabe S."/>
            <person name="Wang C.M."/>
            <person name="Zheng Y."/>
            <person name="Sakai Y."/>
            <person name="Cavaletti L."/>
            <person name="Monciardini P."/>
            <person name="Donadio S."/>
        </authorList>
    </citation>
    <scope>NUCLEOTIDE SEQUENCE</scope>
    <source>
        <strain evidence="1">ID150040</strain>
    </source>
</reference>
<evidence type="ECO:0000313" key="2">
    <source>
        <dbReference type="Proteomes" id="UP000597444"/>
    </source>
</evidence>
<dbReference type="EMBL" id="BNJK01000002">
    <property type="protein sequence ID" value="GHO98614.1"/>
    <property type="molecule type" value="Genomic_DNA"/>
</dbReference>
<name>A0A8J3IVH6_9CHLR</name>
<keyword evidence="2" id="KW-1185">Reference proteome</keyword>
<protein>
    <submittedName>
        <fullName evidence="1">Uncharacterized protein</fullName>
    </submittedName>
</protein>
<proteinExistence type="predicted"/>
<evidence type="ECO:0000313" key="1">
    <source>
        <dbReference type="EMBL" id="GHO98614.1"/>
    </source>
</evidence>
<organism evidence="1 2">
    <name type="scientific">Reticulibacter mediterranei</name>
    <dbReference type="NCBI Taxonomy" id="2778369"/>
    <lineage>
        <taxon>Bacteria</taxon>
        <taxon>Bacillati</taxon>
        <taxon>Chloroflexota</taxon>
        <taxon>Ktedonobacteria</taxon>
        <taxon>Ktedonobacterales</taxon>
        <taxon>Reticulibacteraceae</taxon>
        <taxon>Reticulibacter</taxon>
    </lineage>
</organism>
<dbReference type="Proteomes" id="UP000597444">
    <property type="component" value="Unassembled WGS sequence"/>
</dbReference>
<sequence length="62" mass="7446">MKKYQVELDETQRKQLERLCCKKWKGNKMSRKWPHLFRLGNHCKQLGNQGHLASHVFFGYAL</sequence>
<gene>
    <name evidence="1" type="ORF">KSF_086620</name>
</gene>
<dbReference type="AlphaFoldDB" id="A0A8J3IVH6"/>
<comment type="caution">
    <text evidence="1">The sequence shown here is derived from an EMBL/GenBank/DDBJ whole genome shotgun (WGS) entry which is preliminary data.</text>
</comment>
<accession>A0A8J3IVH6</accession>